<comment type="caution">
    <text evidence="3">The sequence shown here is derived from an EMBL/GenBank/DDBJ whole genome shotgun (WGS) entry which is preliminary data.</text>
</comment>
<dbReference type="PATRIC" id="fig|1423746.3.peg.18"/>
<evidence type="ECO:0000313" key="4">
    <source>
        <dbReference type="Proteomes" id="UP000051445"/>
    </source>
</evidence>
<keyword evidence="1" id="KW-0547">Nucleotide-binding</keyword>
<dbReference type="Gene3D" id="3.40.50.20">
    <property type="match status" value="1"/>
</dbReference>
<dbReference type="GO" id="GO:0005524">
    <property type="term" value="F:ATP binding"/>
    <property type="evidence" value="ECO:0007669"/>
    <property type="project" value="UniProtKB-UniRule"/>
</dbReference>
<organism evidence="3 4">
    <name type="scientific">Limosilactobacillus frumenti DSM 13145</name>
    <dbReference type="NCBI Taxonomy" id="1423746"/>
    <lineage>
        <taxon>Bacteria</taxon>
        <taxon>Bacillati</taxon>
        <taxon>Bacillota</taxon>
        <taxon>Bacilli</taxon>
        <taxon>Lactobacillales</taxon>
        <taxon>Lactobacillaceae</taxon>
        <taxon>Limosilactobacillus</taxon>
    </lineage>
</organism>
<dbReference type="EMBL" id="AZER01000005">
    <property type="protein sequence ID" value="KRL28502.1"/>
    <property type="molecule type" value="Genomic_DNA"/>
</dbReference>
<gene>
    <name evidence="3" type="ORF">FD27_GL000017</name>
</gene>
<dbReference type="InterPro" id="IPR013815">
    <property type="entry name" value="ATP_grasp_subdomain_1"/>
</dbReference>
<dbReference type="Gene3D" id="3.30.470.20">
    <property type="entry name" value="ATP-grasp fold, B domain"/>
    <property type="match status" value="1"/>
</dbReference>
<keyword evidence="1" id="KW-0067">ATP-binding</keyword>
<dbReference type="RefSeq" id="WP_057748281.1">
    <property type="nucleotide sequence ID" value="NZ_AZER01000005.1"/>
</dbReference>
<evidence type="ECO:0000259" key="2">
    <source>
        <dbReference type="PROSITE" id="PS50975"/>
    </source>
</evidence>
<name>A0A0R1P7R4_9LACO</name>
<sequence>MDKQKFVPLILGSDFNAYGMARSMYEKYGIKSHLYARQPLAPTCFSKIVDLHFLPNLQDEAVFAKTLITAAQEFKKAGKEVVLISCGDDYTELVSKHRKELSKYMDCPYADYDEVAKLTNKEQFYQVCEQYGLPYPKTDILKPDTDYKNYQSPFGFPIALKAADAVQWHKGNFAGYEKAYIINDQQRLTEVLTTIYEHSPYKGDLVLQEFIPGDDSNMRTINCYVDRNHQVKMMCLGHPLLEDCNPANVGNYVAIMPAYDQQIYDNIKRFLESVKFTGFVNFDLKYDRRDKQFKVFDLNPRQGRSSFFVSLNGYQLSSYPVEDYVFDTLKDQPTVYANKDKSKYQLWLGVSQKTFLQYAKDNEIKHEAEQLIAQKRFGTTFHYDRDMNLMRWLLEKRINSNYQKNFEKYFVMKK</sequence>
<proteinExistence type="predicted"/>
<evidence type="ECO:0000256" key="1">
    <source>
        <dbReference type="PROSITE-ProRule" id="PRU00409"/>
    </source>
</evidence>
<feature type="domain" description="ATP-grasp" evidence="2">
    <location>
        <begin position="125"/>
        <end position="330"/>
    </location>
</feature>
<accession>A0A0R1P7R4</accession>
<dbReference type="OrthoDB" id="5420347at2"/>
<dbReference type="InterPro" id="IPR011761">
    <property type="entry name" value="ATP-grasp"/>
</dbReference>
<dbReference type="AlphaFoldDB" id="A0A0R1P7R4"/>
<dbReference type="Proteomes" id="UP000051445">
    <property type="component" value="Unassembled WGS sequence"/>
</dbReference>
<keyword evidence="4" id="KW-1185">Reference proteome</keyword>
<dbReference type="PROSITE" id="PS50975">
    <property type="entry name" value="ATP_GRASP"/>
    <property type="match status" value="1"/>
</dbReference>
<dbReference type="Gene3D" id="3.30.1490.20">
    <property type="entry name" value="ATP-grasp fold, A domain"/>
    <property type="match status" value="1"/>
</dbReference>
<dbReference type="STRING" id="1423746.FD27_GL000017"/>
<evidence type="ECO:0000313" key="3">
    <source>
        <dbReference type="EMBL" id="KRL28502.1"/>
    </source>
</evidence>
<dbReference type="SUPFAM" id="SSF56059">
    <property type="entry name" value="Glutathione synthetase ATP-binding domain-like"/>
    <property type="match status" value="1"/>
</dbReference>
<reference evidence="3 4" key="1">
    <citation type="journal article" date="2015" name="Genome Announc.">
        <title>Expanding the biotechnology potential of lactobacilli through comparative genomics of 213 strains and associated genera.</title>
        <authorList>
            <person name="Sun Z."/>
            <person name="Harris H.M."/>
            <person name="McCann A."/>
            <person name="Guo C."/>
            <person name="Argimon S."/>
            <person name="Zhang W."/>
            <person name="Yang X."/>
            <person name="Jeffery I.B."/>
            <person name="Cooney J.C."/>
            <person name="Kagawa T.F."/>
            <person name="Liu W."/>
            <person name="Song Y."/>
            <person name="Salvetti E."/>
            <person name="Wrobel A."/>
            <person name="Rasinkangas P."/>
            <person name="Parkhill J."/>
            <person name="Rea M.C."/>
            <person name="O'Sullivan O."/>
            <person name="Ritari J."/>
            <person name="Douillard F.P."/>
            <person name="Paul Ross R."/>
            <person name="Yang R."/>
            <person name="Briner A.E."/>
            <person name="Felis G.E."/>
            <person name="de Vos W.M."/>
            <person name="Barrangou R."/>
            <person name="Klaenhammer T.R."/>
            <person name="Caufield P.W."/>
            <person name="Cui Y."/>
            <person name="Zhang H."/>
            <person name="O'Toole P.W."/>
        </authorList>
    </citation>
    <scope>NUCLEOTIDE SEQUENCE [LARGE SCALE GENOMIC DNA]</scope>
    <source>
        <strain evidence="3 4">DSM 13145</strain>
    </source>
</reference>
<protein>
    <recommendedName>
        <fullName evidence="2">ATP-grasp domain-containing protein</fullName>
    </recommendedName>
</protein>
<dbReference type="GO" id="GO:0046872">
    <property type="term" value="F:metal ion binding"/>
    <property type="evidence" value="ECO:0007669"/>
    <property type="project" value="InterPro"/>
</dbReference>